<evidence type="ECO:0000313" key="4">
    <source>
        <dbReference type="Proteomes" id="UP001162483"/>
    </source>
</evidence>
<dbReference type="Gene3D" id="1.10.167.10">
    <property type="entry name" value="Regulator of G-protein Signalling 4, domain 2"/>
    <property type="match status" value="1"/>
</dbReference>
<sequence length="259" mass="28929">MLHVFNPLRKSGSDTCLSPDNPQHWKRVAIRRPPPADIPDSSSQKGPALPVPEVRVERSFSAGNLVCDSDEEEGADGRTLGVPGSMWRTRSESHLDTGGRAEPLGEKNKSSSGWSLPSPKTLRKKRKAAKVTAAKQNLLSFFMGSFKSLASSVETDIGSVCETDRAPRHKKKEPSVEDVQSWGQSLDILLAHPYGRALFRVFLQSEFSDENLDFWLACEEYRDTHPHFILNSRARAKSINTTSRFRPQKRSIWMPARGS</sequence>
<proteinExistence type="predicted"/>
<organism evidence="3 4">
    <name type="scientific">Staurois parvus</name>
    <dbReference type="NCBI Taxonomy" id="386267"/>
    <lineage>
        <taxon>Eukaryota</taxon>
        <taxon>Metazoa</taxon>
        <taxon>Chordata</taxon>
        <taxon>Craniata</taxon>
        <taxon>Vertebrata</taxon>
        <taxon>Euteleostomi</taxon>
        <taxon>Amphibia</taxon>
        <taxon>Batrachia</taxon>
        <taxon>Anura</taxon>
        <taxon>Neobatrachia</taxon>
        <taxon>Ranoidea</taxon>
        <taxon>Ranidae</taxon>
        <taxon>Staurois</taxon>
    </lineage>
</organism>
<dbReference type="Gene3D" id="1.10.196.10">
    <property type="match status" value="1"/>
</dbReference>
<feature type="compositionally biased region" description="Basic and acidic residues" evidence="1">
    <location>
        <begin position="89"/>
        <end position="109"/>
    </location>
</feature>
<comment type="caution">
    <text evidence="3">The sequence shown here is derived from an EMBL/GenBank/DDBJ whole genome shotgun (WGS) entry which is preliminary data.</text>
</comment>
<dbReference type="SUPFAM" id="SSF48097">
    <property type="entry name" value="Regulator of G-protein signaling, RGS"/>
    <property type="match status" value="1"/>
</dbReference>
<dbReference type="PRINTS" id="PR01301">
    <property type="entry name" value="RGSPROTEIN"/>
</dbReference>
<dbReference type="PROSITE" id="PS50132">
    <property type="entry name" value="RGS"/>
    <property type="match status" value="1"/>
</dbReference>
<evidence type="ECO:0000259" key="2">
    <source>
        <dbReference type="PROSITE" id="PS50132"/>
    </source>
</evidence>
<feature type="domain" description="RGS" evidence="2">
    <location>
        <begin position="185"/>
        <end position="239"/>
    </location>
</feature>
<dbReference type="EMBL" id="CATNWA010003371">
    <property type="protein sequence ID" value="CAI9545211.1"/>
    <property type="molecule type" value="Genomic_DNA"/>
</dbReference>
<keyword evidence="4" id="KW-1185">Reference proteome</keyword>
<evidence type="ECO:0000313" key="3">
    <source>
        <dbReference type="EMBL" id="CAI9545211.1"/>
    </source>
</evidence>
<feature type="region of interest" description="Disordered" evidence="1">
    <location>
        <begin position="1"/>
        <end position="128"/>
    </location>
</feature>
<dbReference type="InterPro" id="IPR024066">
    <property type="entry name" value="RGS_subdom1/3"/>
</dbReference>
<dbReference type="PANTHER" id="PTHR10845:SF242">
    <property type="entry name" value="NOVEL PROTEIN SIMILAR TO VERTEBRATE REGULATOR OF G-PROTEIN SIGNALLING FAMILY"/>
    <property type="match status" value="1"/>
</dbReference>
<dbReference type="Pfam" id="PF00615">
    <property type="entry name" value="RGS"/>
    <property type="match status" value="1"/>
</dbReference>
<dbReference type="PANTHER" id="PTHR10845">
    <property type="entry name" value="REGULATOR OF G PROTEIN SIGNALING"/>
    <property type="match status" value="1"/>
</dbReference>
<evidence type="ECO:0000256" key="1">
    <source>
        <dbReference type="SAM" id="MobiDB-lite"/>
    </source>
</evidence>
<gene>
    <name evidence="3" type="ORF">SPARVUS_LOCUS2611476</name>
</gene>
<dbReference type="InterPro" id="IPR044926">
    <property type="entry name" value="RGS_subdomain_2"/>
</dbReference>
<accession>A0ABN9BCD0</accession>
<dbReference type="InterPro" id="IPR036305">
    <property type="entry name" value="RGS_sf"/>
</dbReference>
<dbReference type="Proteomes" id="UP001162483">
    <property type="component" value="Unassembled WGS sequence"/>
</dbReference>
<reference evidence="3" key="1">
    <citation type="submission" date="2023-05" db="EMBL/GenBank/DDBJ databases">
        <authorList>
            <person name="Stuckert A."/>
        </authorList>
    </citation>
    <scope>NUCLEOTIDE SEQUENCE</scope>
</reference>
<name>A0ABN9BCD0_9NEOB</name>
<dbReference type="InterPro" id="IPR016137">
    <property type="entry name" value="RGS"/>
</dbReference>
<protein>
    <recommendedName>
        <fullName evidence="2">RGS domain-containing protein</fullName>
    </recommendedName>
</protein>